<evidence type="ECO:0000259" key="2">
    <source>
        <dbReference type="Pfam" id="PF11887"/>
    </source>
</evidence>
<dbReference type="RefSeq" id="WP_281901825.1">
    <property type="nucleotide sequence ID" value="NZ_BSDI01000040.1"/>
</dbReference>
<dbReference type="PRINTS" id="PR01782">
    <property type="entry name" value="MCEVIRFACTOR"/>
</dbReference>
<feature type="domain" description="Mammalian cell entry C-terminal" evidence="2">
    <location>
        <begin position="122"/>
        <end position="313"/>
    </location>
</feature>
<protein>
    <submittedName>
        <fullName evidence="3">ABC transporter substrate-binding protein</fullName>
    </submittedName>
</protein>
<name>A0ABQ5R436_9ACTN</name>
<evidence type="ECO:0000313" key="3">
    <source>
        <dbReference type="EMBL" id="GLI01093.1"/>
    </source>
</evidence>
<dbReference type="InterPro" id="IPR005693">
    <property type="entry name" value="Mce"/>
</dbReference>
<accession>A0ABQ5R436</accession>
<sequence>MKPFRERNPVVVGAIGLTVLVASVVIAFRIDEIAALGARGYQAAFRDASGLAPGNEVRVAGVRVGKVTDVDLARHGTTTYVRVGFRVEDDGIRLGTGTGATIRIKTVLGQKYLALAPAGDGRMPEGDEIPLDRTASPFDVLQAVTGLADTVDQIDSQQLATAFTTLSQAFTDTPSSVESSLDGLSRLSQTIASRDAELRQLLDRAHTVTQVLAERDDEFRKLVTDGDALLREVRKRRDAIHELLVGTNELSVQLSGLVSDNRAQLEPALKELRGVVAILQRNRDNLEQSIEKMSPFLDAFANVVGNGRWFDSYVSGLLQPYTPTGGR</sequence>
<feature type="domain" description="Mce/MlaD" evidence="1">
    <location>
        <begin position="41"/>
        <end position="117"/>
    </location>
</feature>
<dbReference type="EMBL" id="BSDI01000040">
    <property type="protein sequence ID" value="GLI01093.1"/>
    <property type="molecule type" value="Genomic_DNA"/>
</dbReference>
<dbReference type="Pfam" id="PF02470">
    <property type="entry name" value="MlaD"/>
    <property type="match status" value="1"/>
</dbReference>
<organism evidence="3 4">
    <name type="scientific">Phytohabitans aurantiacus</name>
    <dbReference type="NCBI Taxonomy" id="3016789"/>
    <lineage>
        <taxon>Bacteria</taxon>
        <taxon>Bacillati</taxon>
        <taxon>Actinomycetota</taxon>
        <taxon>Actinomycetes</taxon>
        <taxon>Micromonosporales</taxon>
        <taxon>Micromonosporaceae</taxon>
    </lineage>
</organism>
<dbReference type="NCBIfam" id="TIGR00996">
    <property type="entry name" value="Mtu_fam_mce"/>
    <property type="match status" value="1"/>
</dbReference>
<dbReference type="InterPro" id="IPR024516">
    <property type="entry name" value="Mce_C"/>
</dbReference>
<dbReference type="InterPro" id="IPR003399">
    <property type="entry name" value="Mce/MlaD"/>
</dbReference>
<dbReference type="Pfam" id="PF11887">
    <property type="entry name" value="Mce4_CUP1"/>
    <property type="match status" value="1"/>
</dbReference>
<evidence type="ECO:0000313" key="4">
    <source>
        <dbReference type="Proteomes" id="UP001144280"/>
    </source>
</evidence>
<dbReference type="Proteomes" id="UP001144280">
    <property type="component" value="Unassembled WGS sequence"/>
</dbReference>
<gene>
    <name evidence="3" type="ORF">Pa4123_63690</name>
</gene>
<dbReference type="InterPro" id="IPR052336">
    <property type="entry name" value="MlaD_Phospholipid_Transporter"/>
</dbReference>
<reference evidence="3" key="1">
    <citation type="submission" date="2022-12" db="EMBL/GenBank/DDBJ databases">
        <title>New Phytohabitans aurantiacus sp. RD004123 nov., an actinomycete isolated from soil.</title>
        <authorList>
            <person name="Triningsih D.W."/>
            <person name="Harunari E."/>
            <person name="Igarashi Y."/>
        </authorList>
    </citation>
    <scope>NUCLEOTIDE SEQUENCE</scope>
    <source>
        <strain evidence="3">RD004123</strain>
    </source>
</reference>
<comment type="caution">
    <text evidence="3">The sequence shown here is derived from an EMBL/GenBank/DDBJ whole genome shotgun (WGS) entry which is preliminary data.</text>
</comment>
<dbReference type="PANTHER" id="PTHR33371:SF18">
    <property type="entry name" value="MCE-FAMILY PROTEIN MCE3C"/>
    <property type="match status" value="1"/>
</dbReference>
<evidence type="ECO:0000259" key="1">
    <source>
        <dbReference type="Pfam" id="PF02470"/>
    </source>
</evidence>
<proteinExistence type="predicted"/>
<dbReference type="PANTHER" id="PTHR33371">
    <property type="entry name" value="INTERMEMBRANE PHOSPHOLIPID TRANSPORT SYSTEM BINDING PROTEIN MLAD-RELATED"/>
    <property type="match status" value="1"/>
</dbReference>
<keyword evidence="4" id="KW-1185">Reference proteome</keyword>